<reference evidence="4 5" key="1">
    <citation type="journal article" date="2021" name="Commun. Biol.">
        <title>The genome of Shorea leprosula (Dipterocarpaceae) highlights the ecological relevance of drought in aseasonal tropical rainforests.</title>
        <authorList>
            <person name="Ng K.K.S."/>
            <person name="Kobayashi M.J."/>
            <person name="Fawcett J.A."/>
            <person name="Hatakeyama M."/>
            <person name="Paape T."/>
            <person name="Ng C.H."/>
            <person name="Ang C.C."/>
            <person name="Tnah L.H."/>
            <person name="Lee C.T."/>
            <person name="Nishiyama T."/>
            <person name="Sese J."/>
            <person name="O'Brien M.J."/>
            <person name="Copetti D."/>
            <person name="Mohd Noor M.I."/>
            <person name="Ong R.C."/>
            <person name="Putra M."/>
            <person name="Sireger I.Z."/>
            <person name="Indrioko S."/>
            <person name="Kosugi Y."/>
            <person name="Izuno A."/>
            <person name="Isagi Y."/>
            <person name="Lee S.L."/>
            <person name="Shimizu K.K."/>
        </authorList>
    </citation>
    <scope>NUCLEOTIDE SEQUENCE [LARGE SCALE GENOMIC DNA]</scope>
    <source>
        <strain evidence="4">214</strain>
    </source>
</reference>
<dbReference type="InterPro" id="IPR000424">
    <property type="entry name" value="Primosome_PriB/ssb"/>
</dbReference>
<dbReference type="Proteomes" id="UP001054252">
    <property type="component" value="Unassembled WGS sequence"/>
</dbReference>
<evidence type="ECO:0000313" key="5">
    <source>
        <dbReference type="Proteomes" id="UP001054252"/>
    </source>
</evidence>
<dbReference type="GO" id="GO:0003697">
    <property type="term" value="F:single-stranded DNA binding"/>
    <property type="evidence" value="ECO:0007669"/>
    <property type="project" value="InterPro"/>
</dbReference>
<evidence type="ECO:0000256" key="1">
    <source>
        <dbReference type="ARBA" id="ARBA00023125"/>
    </source>
</evidence>
<accession>A0AAV5J1D6</accession>
<name>A0AAV5J1D6_9ROSI</name>
<gene>
    <name evidence="4" type="ORF">SLEP1_g16819</name>
</gene>
<dbReference type="InterPro" id="IPR012340">
    <property type="entry name" value="NA-bd_OB-fold"/>
</dbReference>
<dbReference type="SUPFAM" id="SSF50249">
    <property type="entry name" value="Nucleic acid-binding proteins"/>
    <property type="match status" value="1"/>
</dbReference>
<protein>
    <recommendedName>
        <fullName evidence="6">Protein OSB1, mitochondrial</fullName>
    </recommendedName>
</protein>
<dbReference type="Gene3D" id="2.40.50.140">
    <property type="entry name" value="Nucleic acid-binding proteins"/>
    <property type="match status" value="1"/>
</dbReference>
<evidence type="ECO:0000256" key="3">
    <source>
        <dbReference type="SAM" id="MobiDB-lite"/>
    </source>
</evidence>
<dbReference type="Pfam" id="PF00436">
    <property type="entry name" value="SSB"/>
    <property type="match status" value="1"/>
</dbReference>
<feature type="region of interest" description="Disordered" evidence="3">
    <location>
        <begin position="211"/>
        <end position="238"/>
    </location>
</feature>
<dbReference type="GO" id="GO:0042645">
    <property type="term" value="C:mitochondrial nucleoid"/>
    <property type="evidence" value="ECO:0007669"/>
    <property type="project" value="TreeGrafter"/>
</dbReference>
<comment type="caution">
    <text evidence="4">The sequence shown here is derived from an EMBL/GenBank/DDBJ whole genome shotgun (WGS) entry which is preliminary data.</text>
</comment>
<keyword evidence="1 2" id="KW-0238">DNA-binding</keyword>
<dbReference type="InterPro" id="IPR011344">
    <property type="entry name" value="ssDNA-bd"/>
</dbReference>
<evidence type="ECO:0000256" key="2">
    <source>
        <dbReference type="PROSITE-ProRule" id="PRU00252"/>
    </source>
</evidence>
<dbReference type="PROSITE" id="PS50935">
    <property type="entry name" value="SSB"/>
    <property type="match status" value="1"/>
</dbReference>
<dbReference type="AlphaFoldDB" id="A0AAV5J1D6"/>
<dbReference type="GO" id="GO:0006264">
    <property type="term" value="P:mitochondrial DNA replication"/>
    <property type="evidence" value="ECO:0007669"/>
    <property type="project" value="TreeGrafter"/>
</dbReference>
<dbReference type="EMBL" id="BPVZ01000022">
    <property type="protein sequence ID" value="GKV04700.1"/>
    <property type="molecule type" value="Genomic_DNA"/>
</dbReference>
<evidence type="ECO:0000313" key="4">
    <source>
        <dbReference type="EMBL" id="GKV04700.1"/>
    </source>
</evidence>
<proteinExistence type="predicted"/>
<organism evidence="4 5">
    <name type="scientific">Rubroshorea leprosula</name>
    <dbReference type="NCBI Taxonomy" id="152421"/>
    <lineage>
        <taxon>Eukaryota</taxon>
        <taxon>Viridiplantae</taxon>
        <taxon>Streptophyta</taxon>
        <taxon>Embryophyta</taxon>
        <taxon>Tracheophyta</taxon>
        <taxon>Spermatophyta</taxon>
        <taxon>Magnoliopsida</taxon>
        <taxon>eudicotyledons</taxon>
        <taxon>Gunneridae</taxon>
        <taxon>Pentapetalae</taxon>
        <taxon>rosids</taxon>
        <taxon>malvids</taxon>
        <taxon>Malvales</taxon>
        <taxon>Dipterocarpaceae</taxon>
        <taxon>Rubroshorea</taxon>
    </lineage>
</organism>
<dbReference type="PANTHER" id="PTHR10302:SF18">
    <property type="entry name" value="PROTEIN OSB1, MITOCHONDRIAL"/>
    <property type="match status" value="1"/>
</dbReference>
<dbReference type="PANTHER" id="PTHR10302">
    <property type="entry name" value="SINGLE-STRANDED DNA-BINDING PROTEIN"/>
    <property type="match status" value="1"/>
</dbReference>
<keyword evidence="5" id="KW-1185">Reference proteome</keyword>
<evidence type="ECO:0008006" key="6">
    <source>
        <dbReference type="Google" id="ProtNLM"/>
    </source>
</evidence>
<sequence>MSLARIGALIRSLARYSLQKGASFSSYAVPNPRFSNSLFDGTEEGSAVYQTKLKTQRPTTIKRWSRPDNSVSFIGTVVWPLSVHRTNNGRLAVKTLLNVKNPRESNSTLSINLVMREEMAEMCIQHLKQNDFIYVSGHLQTYTKPVEDGKLGIYYQVDVKELNYVKHHGQRDASEKSKDLEIQGGEDRMEKYRNKLHLWQVFLHNPSEWWDNRKNKRSPQQPDFKHKDTGESLWLSPNDPPWVKRQLELLDSRMGEGLGKQVRSHSRVSTWVYDE</sequence>